<feature type="compositionally biased region" description="Acidic residues" evidence="2">
    <location>
        <begin position="137"/>
        <end position="147"/>
    </location>
</feature>
<accession>A0AAV4ABD9</accession>
<evidence type="ECO:0000313" key="6">
    <source>
        <dbReference type="Proteomes" id="UP000735302"/>
    </source>
</evidence>
<dbReference type="SMART" id="SM00254">
    <property type="entry name" value="ShKT"/>
    <property type="match status" value="2"/>
</dbReference>
<gene>
    <name evidence="5" type="ORF">PoB_003107300</name>
</gene>
<comment type="caution">
    <text evidence="5">The sequence shown here is derived from an EMBL/GenBank/DDBJ whole genome shotgun (WGS) entry which is preliminary data.</text>
</comment>
<comment type="caution">
    <text evidence="1">Lacks conserved residue(s) required for the propagation of feature annotation.</text>
</comment>
<feature type="disulfide bond" evidence="1">
    <location>
        <begin position="297"/>
        <end position="310"/>
    </location>
</feature>
<feature type="domain" description="ShKT" evidence="4">
    <location>
        <begin position="283"/>
        <end position="313"/>
    </location>
</feature>
<dbReference type="InterPro" id="IPR003582">
    <property type="entry name" value="ShKT_dom"/>
</dbReference>
<feature type="region of interest" description="Disordered" evidence="2">
    <location>
        <begin position="469"/>
        <end position="493"/>
    </location>
</feature>
<feature type="compositionally biased region" description="Polar residues" evidence="2">
    <location>
        <begin position="148"/>
        <end position="182"/>
    </location>
</feature>
<dbReference type="PROSITE" id="PS51670">
    <property type="entry name" value="SHKT"/>
    <property type="match status" value="1"/>
</dbReference>
<name>A0AAV4ABD9_9GAST</name>
<feature type="compositionally biased region" description="Polar residues" evidence="2">
    <location>
        <begin position="116"/>
        <end position="135"/>
    </location>
</feature>
<protein>
    <recommendedName>
        <fullName evidence="4">ShKT domain-containing protein</fullName>
    </recommendedName>
</protein>
<evidence type="ECO:0000256" key="3">
    <source>
        <dbReference type="SAM" id="SignalP"/>
    </source>
</evidence>
<evidence type="ECO:0000259" key="4">
    <source>
        <dbReference type="PROSITE" id="PS51670"/>
    </source>
</evidence>
<reference evidence="5 6" key="1">
    <citation type="journal article" date="2021" name="Elife">
        <title>Chloroplast acquisition without the gene transfer in kleptoplastic sea slugs, Plakobranchus ocellatus.</title>
        <authorList>
            <person name="Maeda T."/>
            <person name="Takahashi S."/>
            <person name="Yoshida T."/>
            <person name="Shimamura S."/>
            <person name="Takaki Y."/>
            <person name="Nagai Y."/>
            <person name="Toyoda A."/>
            <person name="Suzuki Y."/>
            <person name="Arimoto A."/>
            <person name="Ishii H."/>
            <person name="Satoh N."/>
            <person name="Nishiyama T."/>
            <person name="Hasebe M."/>
            <person name="Maruyama T."/>
            <person name="Minagawa J."/>
            <person name="Obokata J."/>
            <person name="Shigenobu S."/>
        </authorList>
    </citation>
    <scope>NUCLEOTIDE SEQUENCE [LARGE SCALE GENOMIC DNA]</scope>
</reference>
<feature type="signal peptide" evidence="3">
    <location>
        <begin position="1"/>
        <end position="24"/>
    </location>
</feature>
<organism evidence="5 6">
    <name type="scientific">Plakobranchus ocellatus</name>
    <dbReference type="NCBI Taxonomy" id="259542"/>
    <lineage>
        <taxon>Eukaryota</taxon>
        <taxon>Metazoa</taxon>
        <taxon>Spiralia</taxon>
        <taxon>Lophotrochozoa</taxon>
        <taxon>Mollusca</taxon>
        <taxon>Gastropoda</taxon>
        <taxon>Heterobranchia</taxon>
        <taxon>Euthyneura</taxon>
        <taxon>Panpulmonata</taxon>
        <taxon>Sacoglossa</taxon>
        <taxon>Placobranchoidea</taxon>
        <taxon>Plakobranchidae</taxon>
        <taxon>Plakobranchus</taxon>
    </lineage>
</organism>
<dbReference type="EMBL" id="BLXT01003739">
    <property type="protein sequence ID" value="GFO04568.1"/>
    <property type="molecule type" value="Genomic_DNA"/>
</dbReference>
<dbReference type="AlphaFoldDB" id="A0AAV4ABD9"/>
<keyword evidence="1" id="KW-1015">Disulfide bond</keyword>
<keyword evidence="6" id="KW-1185">Reference proteome</keyword>
<evidence type="ECO:0000256" key="1">
    <source>
        <dbReference type="PROSITE-ProRule" id="PRU01005"/>
    </source>
</evidence>
<feature type="region of interest" description="Disordered" evidence="2">
    <location>
        <begin position="115"/>
        <end position="182"/>
    </location>
</feature>
<evidence type="ECO:0000256" key="2">
    <source>
        <dbReference type="SAM" id="MobiDB-lite"/>
    </source>
</evidence>
<evidence type="ECO:0000313" key="5">
    <source>
        <dbReference type="EMBL" id="GFO04568.1"/>
    </source>
</evidence>
<sequence>MRTLRTTIILNIVCVILLLTLTKGHVNQGKCEVFSESKDRFVCVFSCTTSNNKVISGFQALHRVGASLTGLEVGGILESDPARRYAGTFLGMATLEAAHKASPKSIEDFTIAWKNRGNTHGNSQGNSRGNSQGNTEDNSEEESDENPQDSTTQPTTKSPRGQHPSNGGSTASTTHQPTTQATGCVDTNKEWCEARPQYCASSADFRLYCLATCNLCPAPNCSHEPFWCNSHVSRCTTSESRQKECSCTCRKAGVTIPSTTKAPRTAATTARPTAATTSSSDICADTRDDCHNNAHKCNRHSIRELCPKTCGICNETQPLDHASKGVCQDYRTWCSDLSHLPRCNNHNISRNHDSFRQGAHHSNTSPNNTDNNRKNNHNHINNYYNNTNNNHNYNHNNNHAKSQYYHTNNYHNHTNKDYNTYDYYNTNDYYNHTNNYHNGNHTTTNYNNNHTPTNKYNYNDDHTTTNYKHNHTSINNSKTHNPPEQSIKNSDNTIAGDNLQLYPQTTAFECLSQPSDIYSSHNIHPACRICINLDTCFKDWYQESSDLNECVTFDPRDQNTEIKCNYCCVGDDCNKGVKPAISSLYTKN</sequence>
<feature type="region of interest" description="Disordered" evidence="2">
    <location>
        <begin position="351"/>
        <end position="380"/>
    </location>
</feature>
<keyword evidence="3" id="KW-0732">Signal</keyword>
<dbReference type="Pfam" id="PF01549">
    <property type="entry name" value="ShK"/>
    <property type="match status" value="2"/>
</dbReference>
<dbReference type="Proteomes" id="UP000735302">
    <property type="component" value="Unassembled WGS sequence"/>
</dbReference>
<feature type="chain" id="PRO_5043483943" description="ShKT domain-containing protein" evidence="3">
    <location>
        <begin position="25"/>
        <end position="588"/>
    </location>
</feature>
<feature type="compositionally biased region" description="Low complexity" evidence="2">
    <location>
        <begin position="360"/>
        <end position="370"/>
    </location>
</feature>
<proteinExistence type="predicted"/>